<keyword evidence="5" id="KW-0472">Membrane</keyword>
<feature type="transmembrane region" description="Helical" evidence="5">
    <location>
        <begin position="6"/>
        <end position="26"/>
    </location>
</feature>
<keyword evidence="5" id="KW-1133">Transmembrane helix</keyword>
<evidence type="ECO:0000313" key="8">
    <source>
        <dbReference type="Proteomes" id="UP000247702"/>
    </source>
</evidence>
<dbReference type="GO" id="GO:0005506">
    <property type="term" value="F:iron ion binding"/>
    <property type="evidence" value="ECO:0007669"/>
    <property type="project" value="InterPro"/>
</dbReference>
<proteinExistence type="inferred from homology"/>
<dbReference type="GO" id="GO:0004497">
    <property type="term" value="F:monooxygenase activity"/>
    <property type="evidence" value="ECO:0007669"/>
    <property type="project" value="UniProtKB-KW"/>
</dbReference>
<evidence type="ECO:0000256" key="5">
    <source>
        <dbReference type="SAM" id="Phobius"/>
    </source>
</evidence>
<dbReference type="STRING" id="94130.A0A2Z6QW39"/>
<evidence type="ECO:0000256" key="4">
    <source>
        <dbReference type="RuleBase" id="RU000461"/>
    </source>
</evidence>
<dbReference type="InterPro" id="IPR017972">
    <property type="entry name" value="Cyt_P450_CS"/>
</dbReference>
<keyword evidence="8" id="KW-1185">Reference proteome</keyword>
<dbReference type="EMBL" id="BEXD01001172">
    <property type="protein sequence ID" value="GBB92772.1"/>
    <property type="molecule type" value="Genomic_DNA"/>
</dbReference>
<dbReference type="PANTHER" id="PTHR24301">
    <property type="entry name" value="THROMBOXANE-A SYNTHASE"/>
    <property type="match status" value="1"/>
</dbReference>
<evidence type="ECO:0000256" key="3">
    <source>
        <dbReference type="PIRSR" id="PIRSR602401-1"/>
    </source>
</evidence>
<comment type="similarity">
    <text evidence="4">Belongs to the cytochrome P450 family.</text>
</comment>
<name>A0A2Z6QW39_9GLOM</name>
<dbReference type="AlphaFoldDB" id="A0A2Z6QW39"/>
<dbReference type="Gene3D" id="1.10.630.10">
    <property type="entry name" value="Cytochrome P450"/>
    <property type="match status" value="1"/>
</dbReference>
<feature type="binding site" description="axial binding residue" evidence="3">
    <location>
        <position position="487"/>
    </location>
    <ligand>
        <name>heme</name>
        <dbReference type="ChEBI" id="CHEBI:30413"/>
    </ligand>
    <ligandPart>
        <name>Fe</name>
        <dbReference type="ChEBI" id="CHEBI:18248"/>
    </ligandPart>
</feature>
<dbReference type="PROSITE" id="PS00086">
    <property type="entry name" value="CYTOCHROME_P450"/>
    <property type="match status" value="1"/>
</dbReference>
<reference evidence="6 8" key="1">
    <citation type="submission" date="2017-11" db="EMBL/GenBank/DDBJ databases">
        <title>The genome of Rhizophagus clarus HR1 reveals common genetic basis of auxotrophy among arbuscular mycorrhizal fungi.</title>
        <authorList>
            <person name="Kobayashi Y."/>
        </authorList>
    </citation>
    <scope>NUCLEOTIDE SEQUENCE [LARGE SCALE GENOMIC DNA]</scope>
    <source>
        <strain evidence="6 8">HR1</strain>
    </source>
</reference>
<evidence type="ECO:0000313" key="6">
    <source>
        <dbReference type="EMBL" id="GBB92772.1"/>
    </source>
</evidence>
<organism evidence="6 8">
    <name type="scientific">Rhizophagus clarus</name>
    <dbReference type="NCBI Taxonomy" id="94130"/>
    <lineage>
        <taxon>Eukaryota</taxon>
        <taxon>Fungi</taxon>
        <taxon>Fungi incertae sedis</taxon>
        <taxon>Mucoromycota</taxon>
        <taxon>Glomeromycotina</taxon>
        <taxon>Glomeromycetes</taxon>
        <taxon>Glomerales</taxon>
        <taxon>Glomeraceae</taxon>
        <taxon>Rhizophagus</taxon>
    </lineage>
</organism>
<accession>A0A2Z6QW39</accession>
<dbReference type="SUPFAM" id="SSF48264">
    <property type="entry name" value="Cytochrome P450"/>
    <property type="match status" value="1"/>
</dbReference>
<dbReference type="EMBL" id="BLAL01000018">
    <property type="protein sequence ID" value="GES76027.1"/>
    <property type="molecule type" value="Genomic_DNA"/>
</dbReference>
<dbReference type="GO" id="GO:0016705">
    <property type="term" value="F:oxidoreductase activity, acting on paired donors, with incorporation or reduction of molecular oxygen"/>
    <property type="evidence" value="ECO:0007669"/>
    <property type="project" value="InterPro"/>
</dbReference>
<dbReference type="PRINTS" id="PR00463">
    <property type="entry name" value="EP450I"/>
</dbReference>
<evidence type="ECO:0000313" key="7">
    <source>
        <dbReference type="EMBL" id="GES76027.1"/>
    </source>
</evidence>
<keyword evidence="5" id="KW-0812">Transmembrane</keyword>
<gene>
    <name evidence="7" type="ORF">RCL2_000342800</name>
    <name evidence="6" type="ORF">RclHR1_20520001</name>
</gene>
<dbReference type="Proteomes" id="UP000247702">
    <property type="component" value="Unassembled WGS sequence"/>
</dbReference>
<keyword evidence="4" id="KW-0560">Oxidoreductase</keyword>
<keyword evidence="2 3" id="KW-0408">Iron</keyword>
<dbReference type="PRINTS" id="PR00385">
    <property type="entry name" value="P450"/>
</dbReference>
<protein>
    <submittedName>
        <fullName evidence="7">Cytochrome P450</fullName>
    </submittedName>
</protein>
<dbReference type="InterPro" id="IPR002401">
    <property type="entry name" value="Cyt_P450_E_grp-I"/>
</dbReference>
<sequence>MIPKIIFSFEISDVFSLLLIFVILYTTRFYYNYFTRPNPLLGPFPLPILGNAHQKRGLNFNDWLMSMHEKYGDMFEINFSGKRTIVLCSIDLIEDMNTYSIIKTKYPFRDIKTEGAIEYDLQGMFINNDLKSWKYRRQFYRTMMTPSFNYQAIEWANELCNEMETCWNNLGENCELDLVKWMYRFTSEIAFRISTGVKNDSVVSYYKITLENNILNEKERKKIEESESFVQSIDTFAKGIVYFCVFNKFMRHYVPFIRGKIKKLLNNRDYLYDKIFDIIKKRRVEIENTPLDQPLRHDMLTSLITANTTRDINSVKHADADLLRPMADKEILGVLLDTMAAGTASVANLFCFIVYYLEHYPRVKQQLRQELDAVLETNPITYNDLNKLQYCEAIIKEVFRLCPVAFSVGRVNAEKDVVGGFNWPEGTSFSMFYYAIMRHNDYWTEPEKFNPDRFYKIEENDGRDEYYLERRYIETAFSMFGGGIRICPGRKLTMIELKCLMASIYRKYDLELADMNAPLKYCSNLITECKELKIKIKPRKF</sequence>
<evidence type="ECO:0000256" key="1">
    <source>
        <dbReference type="ARBA" id="ARBA00022723"/>
    </source>
</evidence>
<dbReference type="PANTHER" id="PTHR24301:SF2">
    <property type="entry name" value="THROMBOXANE-A SYNTHASE"/>
    <property type="match status" value="1"/>
</dbReference>
<dbReference type="OrthoDB" id="1470350at2759"/>
<reference evidence="7" key="2">
    <citation type="submission" date="2019-10" db="EMBL/GenBank/DDBJ databases">
        <title>Conservation and host-specific expression of non-tandemly repeated heterogenous ribosome RNA gene in arbuscular mycorrhizal fungi.</title>
        <authorList>
            <person name="Maeda T."/>
            <person name="Kobayashi Y."/>
            <person name="Nakagawa T."/>
            <person name="Ezawa T."/>
            <person name="Yamaguchi K."/>
            <person name="Bino T."/>
            <person name="Nishimoto Y."/>
            <person name="Shigenobu S."/>
            <person name="Kawaguchi M."/>
        </authorList>
    </citation>
    <scope>NUCLEOTIDE SEQUENCE</scope>
    <source>
        <strain evidence="7">HR1</strain>
    </source>
</reference>
<comment type="cofactor">
    <cofactor evidence="3">
        <name>heme</name>
        <dbReference type="ChEBI" id="CHEBI:30413"/>
    </cofactor>
</comment>
<keyword evidence="3 4" id="KW-0349">Heme</keyword>
<dbReference type="GO" id="GO:0020037">
    <property type="term" value="F:heme binding"/>
    <property type="evidence" value="ECO:0007669"/>
    <property type="project" value="InterPro"/>
</dbReference>
<evidence type="ECO:0000256" key="2">
    <source>
        <dbReference type="ARBA" id="ARBA00023004"/>
    </source>
</evidence>
<dbReference type="InterPro" id="IPR036396">
    <property type="entry name" value="Cyt_P450_sf"/>
</dbReference>
<dbReference type="InterPro" id="IPR001128">
    <property type="entry name" value="Cyt_P450"/>
</dbReference>
<keyword evidence="1 3" id="KW-0479">Metal-binding</keyword>
<dbReference type="Proteomes" id="UP000615446">
    <property type="component" value="Unassembled WGS sequence"/>
</dbReference>
<comment type="caution">
    <text evidence="6">The sequence shown here is derived from an EMBL/GenBank/DDBJ whole genome shotgun (WGS) entry which is preliminary data.</text>
</comment>
<keyword evidence="4" id="KW-0503">Monooxygenase</keyword>
<dbReference type="Pfam" id="PF00067">
    <property type="entry name" value="p450"/>
    <property type="match status" value="1"/>
</dbReference>
<dbReference type="CDD" id="cd00302">
    <property type="entry name" value="cytochrome_P450"/>
    <property type="match status" value="1"/>
</dbReference>